<dbReference type="InterPro" id="IPR036396">
    <property type="entry name" value="Cyt_P450_sf"/>
</dbReference>
<evidence type="ECO:0000256" key="5">
    <source>
        <dbReference type="PIRSR" id="PIRSR602401-1"/>
    </source>
</evidence>
<feature type="transmembrane region" description="Helical" evidence="7">
    <location>
        <begin position="6"/>
        <end position="24"/>
    </location>
</feature>
<sequence length="487" mass="55313">MLNLIFAAWLVPITIIYVVYQRFFHPLAKIPGPFWASLTRLWLTKHSWDGDMHEALVSVHKKYGKLVRTGPNEVSIADLRVMKTIYGAGSKFRKSDWYSVVQGHRKFDLFGERNEKVHASQRKLVSRPYAMEVLKDLEPYVDTAVEVFMRKMEALKGQTIDMGNWIALFAFDVIGEVTFSKSFGFMEAEQDDGSFKAIHRALENGSWMAQIPSTFWIHDSLIPYVGNWCAINNRHVGVRDFAAKEVSSRKVRGTDRKDILSKLFTIHDEKPGEFDQNGVISMATSNIFAGTDTTASSTRAIVYYLLKNPQYKERLVHEIDELRAQGKLSDPVSLAQADSMPYLQAVMYEALRCTPAVGYVLPRVVPSEGLEVDGHFIPEGSTVGMSAWVVHKDKGVYGEDAEVFRPDRWLEGDPGDKKRFFFSFGGGARLCIGKNISWLEMSKLIPTLFMHYDLELADPAKEWTEKSFFLMIQKGLEVVVRPRATKV</sequence>
<dbReference type="PRINTS" id="PR00385">
    <property type="entry name" value="P450"/>
</dbReference>
<name>A0A6A6HPN5_VIRVR</name>
<dbReference type="FunFam" id="1.10.630.10:FF:000050">
    <property type="entry name" value="Cytochrome P450 monooxygenase"/>
    <property type="match status" value="1"/>
</dbReference>
<dbReference type="GO" id="GO:0005506">
    <property type="term" value="F:iron ion binding"/>
    <property type="evidence" value="ECO:0007669"/>
    <property type="project" value="InterPro"/>
</dbReference>
<keyword evidence="3 5" id="KW-0479">Metal-binding</keyword>
<keyword evidence="5 6" id="KW-0349">Heme</keyword>
<dbReference type="GO" id="GO:0020037">
    <property type="term" value="F:heme binding"/>
    <property type="evidence" value="ECO:0007669"/>
    <property type="project" value="InterPro"/>
</dbReference>
<gene>
    <name evidence="8" type="ORF">EV356DRAFT_527830</name>
</gene>
<keyword evidence="7" id="KW-1133">Transmembrane helix</keyword>
<dbReference type="Gene3D" id="1.10.630.10">
    <property type="entry name" value="Cytochrome P450"/>
    <property type="match status" value="1"/>
</dbReference>
<keyword evidence="7" id="KW-0812">Transmembrane</keyword>
<evidence type="ECO:0000313" key="8">
    <source>
        <dbReference type="EMBL" id="KAF2239981.1"/>
    </source>
</evidence>
<dbReference type="SUPFAM" id="SSF48264">
    <property type="entry name" value="Cytochrome P450"/>
    <property type="match status" value="1"/>
</dbReference>
<dbReference type="PANTHER" id="PTHR24305">
    <property type="entry name" value="CYTOCHROME P450"/>
    <property type="match status" value="1"/>
</dbReference>
<dbReference type="PANTHER" id="PTHR24305:SF232">
    <property type="entry name" value="P450, PUTATIVE (EUROFUNG)-RELATED"/>
    <property type="match status" value="1"/>
</dbReference>
<evidence type="ECO:0000256" key="3">
    <source>
        <dbReference type="ARBA" id="ARBA00022723"/>
    </source>
</evidence>
<dbReference type="InterPro" id="IPR001128">
    <property type="entry name" value="Cyt_P450"/>
</dbReference>
<dbReference type="AlphaFoldDB" id="A0A6A6HPN5"/>
<keyword evidence="7" id="KW-0472">Membrane</keyword>
<keyword evidence="6" id="KW-0560">Oxidoreductase</keyword>
<keyword evidence="6" id="KW-0503">Monooxygenase</keyword>
<dbReference type="PRINTS" id="PR00463">
    <property type="entry name" value="EP450I"/>
</dbReference>
<dbReference type="OrthoDB" id="3934656at2759"/>
<reference evidence="8" key="1">
    <citation type="journal article" date="2020" name="Stud. Mycol.">
        <title>101 Dothideomycetes genomes: a test case for predicting lifestyles and emergence of pathogens.</title>
        <authorList>
            <person name="Haridas S."/>
            <person name="Albert R."/>
            <person name="Binder M."/>
            <person name="Bloem J."/>
            <person name="Labutti K."/>
            <person name="Salamov A."/>
            <person name="Andreopoulos B."/>
            <person name="Baker S."/>
            <person name="Barry K."/>
            <person name="Bills G."/>
            <person name="Bluhm B."/>
            <person name="Cannon C."/>
            <person name="Castanera R."/>
            <person name="Culley D."/>
            <person name="Daum C."/>
            <person name="Ezra D."/>
            <person name="Gonzalez J."/>
            <person name="Henrissat B."/>
            <person name="Kuo A."/>
            <person name="Liang C."/>
            <person name="Lipzen A."/>
            <person name="Lutzoni F."/>
            <person name="Magnuson J."/>
            <person name="Mondo S."/>
            <person name="Nolan M."/>
            <person name="Ohm R."/>
            <person name="Pangilinan J."/>
            <person name="Park H.-J."/>
            <person name="Ramirez L."/>
            <person name="Alfaro M."/>
            <person name="Sun H."/>
            <person name="Tritt A."/>
            <person name="Yoshinaga Y."/>
            <person name="Zwiers L.-H."/>
            <person name="Turgeon B."/>
            <person name="Goodwin S."/>
            <person name="Spatafora J."/>
            <person name="Crous P."/>
            <person name="Grigoriev I."/>
        </authorList>
    </citation>
    <scope>NUCLEOTIDE SEQUENCE</scope>
    <source>
        <strain evidence="8">Tuck. ex Michener</strain>
    </source>
</reference>
<keyword evidence="4 5" id="KW-0408">Iron</keyword>
<accession>A0A6A6HPN5</accession>
<protein>
    <submittedName>
        <fullName evidence="8">Cytochrome P450</fullName>
    </submittedName>
</protein>
<evidence type="ECO:0000256" key="7">
    <source>
        <dbReference type="SAM" id="Phobius"/>
    </source>
</evidence>
<dbReference type="InterPro" id="IPR002401">
    <property type="entry name" value="Cyt_P450_E_grp-I"/>
</dbReference>
<feature type="binding site" description="axial binding residue" evidence="5">
    <location>
        <position position="431"/>
    </location>
    <ligand>
        <name>heme</name>
        <dbReference type="ChEBI" id="CHEBI:30413"/>
    </ligand>
    <ligandPart>
        <name>Fe</name>
        <dbReference type="ChEBI" id="CHEBI:18248"/>
    </ligandPart>
</feature>
<evidence type="ECO:0000256" key="6">
    <source>
        <dbReference type="RuleBase" id="RU000461"/>
    </source>
</evidence>
<organism evidence="8 9">
    <name type="scientific">Viridothelium virens</name>
    <name type="common">Speckled blister lichen</name>
    <name type="synonym">Trypethelium virens</name>
    <dbReference type="NCBI Taxonomy" id="1048519"/>
    <lineage>
        <taxon>Eukaryota</taxon>
        <taxon>Fungi</taxon>
        <taxon>Dikarya</taxon>
        <taxon>Ascomycota</taxon>
        <taxon>Pezizomycotina</taxon>
        <taxon>Dothideomycetes</taxon>
        <taxon>Dothideomycetes incertae sedis</taxon>
        <taxon>Trypetheliales</taxon>
        <taxon>Trypetheliaceae</taxon>
        <taxon>Viridothelium</taxon>
    </lineage>
</organism>
<dbReference type="Pfam" id="PF00067">
    <property type="entry name" value="p450"/>
    <property type="match status" value="1"/>
</dbReference>
<evidence type="ECO:0000313" key="9">
    <source>
        <dbReference type="Proteomes" id="UP000800092"/>
    </source>
</evidence>
<dbReference type="InterPro" id="IPR017972">
    <property type="entry name" value="Cyt_P450_CS"/>
</dbReference>
<dbReference type="InterPro" id="IPR050121">
    <property type="entry name" value="Cytochrome_P450_monoxygenase"/>
</dbReference>
<evidence type="ECO:0000256" key="1">
    <source>
        <dbReference type="ARBA" id="ARBA00001971"/>
    </source>
</evidence>
<dbReference type="PROSITE" id="PS00086">
    <property type="entry name" value="CYTOCHROME_P450"/>
    <property type="match status" value="1"/>
</dbReference>
<comment type="cofactor">
    <cofactor evidence="1 5">
        <name>heme</name>
        <dbReference type="ChEBI" id="CHEBI:30413"/>
    </cofactor>
</comment>
<dbReference type="CDD" id="cd11060">
    <property type="entry name" value="CYP57A1-like"/>
    <property type="match status" value="1"/>
</dbReference>
<dbReference type="GO" id="GO:0004497">
    <property type="term" value="F:monooxygenase activity"/>
    <property type="evidence" value="ECO:0007669"/>
    <property type="project" value="UniProtKB-KW"/>
</dbReference>
<dbReference type="GO" id="GO:0016705">
    <property type="term" value="F:oxidoreductase activity, acting on paired donors, with incorporation or reduction of molecular oxygen"/>
    <property type="evidence" value="ECO:0007669"/>
    <property type="project" value="InterPro"/>
</dbReference>
<dbReference type="Proteomes" id="UP000800092">
    <property type="component" value="Unassembled WGS sequence"/>
</dbReference>
<dbReference type="EMBL" id="ML991771">
    <property type="protein sequence ID" value="KAF2239981.1"/>
    <property type="molecule type" value="Genomic_DNA"/>
</dbReference>
<proteinExistence type="inferred from homology"/>
<evidence type="ECO:0000256" key="2">
    <source>
        <dbReference type="ARBA" id="ARBA00010617"/>
    </source>
</evidence>
<keyword evidence="9" id="KW-1185">Reference proteome</keyword>
<evidence type="ECO:0000256" key="4">
    <source>
        <dbReference type="ARBA" id="ARBA00023004"/>
    </source>
</evidence>
<comment type="similarity">
    <text evidence="2 6">Belongs to the cytochrome P450 family.</text>
</comment>